<gene>
    <name evidence="1" type="ORF">SAMN05421791_10910</name>
</gene>
<accession>A0A1G7UAH7</accession>
<dbReference type="AlphaFoldDB" id="A0A1G7UAH7"/>
<evidence type="ECO:0000313" key="1">
    <source>
        <dbReference type="EMBL" id="SDG44301.1"/>
    </source>
</evidence>
<evidence type="ECO:0000313" key="2">
    <source>
        <dbReference type="Proteomes" id="UP000199708"/>
    </source>
</evidence>
<reference evidence="1 2" key="1">
    <citation type="submission" date="2016-10" db="EMBL/GenBank/DDBJ databases">
        <authorList>
            <person name="de Groot N.N."/>
        </authorList>
    </citation>
    <scope>NUCLEOTIDE SEQUENCE [LARGE SCALE GENOMIC DNA]</scope>
    <source>
        <strain evidence="1 2">ATCC BAA-466</strain>
    </source>
</reference>
<dbReference type="Proteomes" id="UP000199708">
    <property type="component" value="Unassembled WGS sequence"/>
</dbReference>
<sequence length="103" mass="12117">MLKDKNIKTHGLIGKKYIVDISQSSKQFELEKEDVFQRRLEDFYRKPVSIEVAMKRGLLGFVDFRNEDFLKTSIESSDQKKVVLEFGREILLSDICKIEERSD</sequence>
<name>A0A1G7UAH7_9LACT</name>
<protein>
    <submittedName>
        <fullName evidence="1">Uncharacterized protein</fullName>
    </submittedName>
</protein>
<organism evidence="1 2">
    <name type="scientific">Facklamia miroungae</name>
    <dbReference type="NCBI Taxonomy" id="120956"/>
    <lineage>
        <taxon>Bacteria</taxon>
        <taxon>Bacillati</taxon>
        <taxon>Bacillota</taxon>
        <taxon>Bacilli</taxon>
        <taxon>Lactobacillales</taxon>
        <taxon>Aerococcaceae</taxon>
        <taxon>Facklamia</taxon>
    </lineage>
</organism>
<dbReference type="EMBL" id="FNCK01000009">
    <property type="protein sequence ID" value="SDG44301.1"/>
    <property type="molecule type" value="Genomic_DNA"/>
</dbReference>
<proteinExistence type="predicted"/>
<keyword evidence="2" id="KW-1185">Reference proteome</keyword>